<feature type="region of interest" description="Disordered" evidence="1">
    <location>
        <begin position="25"/>
        <end position="75"/>
    </location>
</feature>
<keyword evidence="2" id="KW-0614">Plasmid</keyword>
<protein>
    <submittedName>
        <fullName evidence="2">Uncharacterized protein</fullName>
    </submittedName>
</protein>
<dbReference type="KEGG" id="hta:BVU17_17755"/>
<geneLocation type="plasmid" evidence="2 3">
    <name>pNYT1</name>
</geneLocation>
<dbReference type="OrthoDB" id="232023at2157"/>
<proteinExistence type="predicted"/>
<reference evidence="2 3" key="1">
    <citation type="submission" date="2017-01" db="EMBL/GenBank/DDBJ databases">
        <title>A Red Light-Sensitive Sensory Rhodopsin I From Haloarcula taiwanensis, A New Haloarchaeon Isolated From Taiwan.</title>
        <authorList>
            <person name="Yang C.-S."/>
            <person name="Han Y.-A."/>
            <person name="Chen P.-C."/>
            <person name="Ng W.V."/>
            <person name="Chen T.-W."/>
        </authorList>
    </citation>
    <scope>NUCLEOTIDE SEQUENCE [LARGE SCALE GENOMIC DNA]</scope>
    <source>
        <strain evidence="2 3">Taiwanensis</strain>
        <plasmid evidence="2 3">pNYT1</plasmid>
    </source>
</reference>
<evidence type="ECO:0000313" key="2">
    <source>
        <dbReference type="EMBL" id="AUG49428.1"/>
    </source>
</evidence>
<name>A0A2H5A3V1_9EURY</name>
<dbReference type="Proteomes" id="UP000242917">
    <property type="component" value="Plasmid pNYT1"/>
</dbReference>
<sequence length="241" mass="26977">MKIISETFVLFTISLLLMTAGCSTLAGSSPESTPTPEPTVTEIPTPEPVVTETPTPTPTETETQTPEHTPMETESDLLAERRQRYAAFNETYRFLLRDTGTEVMILDSQAYPKNETYHLTYQLNASMNHSEKVAIRRDVAISYIVVADSWNTDEYPDKDHTWLPDTVCLTGVTADGTVYGHNYIRYNWAFKYNEGLWSSLVYMGHYGGTLEKGPADPDYGSNETGADPDYPEPYDSVCRGT</sequence>
<feature type="compositionally biased region" description="Low complexity" evidence="1">
    <location>
        <begin position="30"/>
        <end position="68"/>
    </location>
</feature>
<keyword evidence="3" id="KW-1185">Reference proteome</keyword>
<accession>A0A2H5A3V1</accession>
<dbReference type="PROSITE" id="PS51257">
    <property type="entry name" value="PROKAR_LIPOPROTEIN"/>
    <property type="match status" value="1"/>
</dbReference>
<evidence type="ECO:0000256" key="1">
    <source>
        <dbReference type="SAM" id="MobiDB-lite"/>
    </source>
</evidence>
<dbReference type="AlphaFoldDB" id="A0A2H5A3V1"/>
<dbReference type="EMBL" id="CP019156">
    <property type="protein sequence ID" value="AUG49428.1"/>
    <property type="molecule type" value="Genomic_DNA"/>
</dbReference>
<organism evidence="2 3">
    <name type="scientific">Haloarcula taiwanensis</name>
    <dbReference type="NCBI Taxonomy" id="1932004"/>
    <lineage>
        <taxon>Archaea</taxon>
        <taxon>Methanobacteriati</taxon>
        <taxon>Methanobacteriota</taxon>
        <taxon>Stenosarchaea group</taxon>
        <taxon>Halobacteria</taxon>
        <taxon>Halobacteriales</taxon>
        <taxon>Haloarculaceae</taxon>
        <taxon>Haloarcula</taxon>
    </lineage>
</organism>
<evidence type="ECO:0000313" key="3">
    <source>
        <dbReference type="Proteomes" id="UP000242917"/>
    </source>
</evidence>
<feature type="region of interest" description="Disordered" evidence="1">
    <location>
        <begin position="214"/>
        <end position="241"/>
    </location>
</feature>
<gene>
    <name evidence="2" type="ORF">BVU17_17755</name>
</gene>